<name>A0A2T3Z7H0_TRIA4</name>
<feature type="compositionally biased region" description="Basic residues" evidence="1">
    <location>
        <begin position="43"/>
        <end position="56"/>
    </location>
</feature>
<dbReference type="AlphaFoldDB" id="A0A2T3Z7H0"/>
<evidence type="ECO:0008006" key="5">
    <source>
        <dbReference type="Google" id="ProtNLM"/>
    </source>
</evidence>
<keyword evidence="2" id="KW-0732">Signal</keyword>
<proteinExistence type="predicted"/>
<dbReference type="Proteomes" id="UP000240493">
    <property type="component" value="Unassembled WGS sequence"/>
</dbReference>
<gene>
    <name evidence="3" type="ORF">M441DRAFT_411628</name>
</gene>
<organism evidence="3 4">
    <name type="scientific">Trichoderma asperellum (strain ATCC 204424 / CBS 433.97 / NBRC 101777)</name>
    <dbReference type="NCBI Taxonomy" id="1042311"/>
    <lineage>
        <taxon>Eukaryota</taxon>
        <taxon>Fungi</taxon>
        <taxon>Dikarya</taxon>
        <taxon>Ascomycota</taxon>
        <taxon>Pezizomycotina</taxon>
        <taxon>Sordariomycetes</taxon>
        <taxon>Hypocreomycetidae</taxon>
        <taxon>Hypocreales</taxon>
        <taxon>Hypocreaceae</taxon>
        <taxon>Trichoderma</taxon>
    </lineage>
</organism>
<evidence type="ECO:0000313" key="3">
    <source>
        <dbReference type="EMBL" id="PTB40759.1"/>
    </source>
</evidence>
<accession>A0A2T3Z7H0</accession>
<evidence type="ECO:0000313" key="4">
    <source>
        <dbReference type="Proteomes" id="UP000240493"/>
    </source>
</evidence>
<sequence length="87" mass="10004">MRYMGAWTIFFSSSFSLFVLRRFGLEQQPASLVLAPSHMMRRIKTTSRGGKQRRHFCSVDGQGEKEKKKTNRLEQGGQRESPAAREP</sequence>
<feature type="signal peptide" evidence="2">
    <location>
        <begin position="1"/>
        <end position="16"/>
    </location>
</feature>
<evidence type="ECO:0000256" key="1">
    <source>
        <dbReference type="SAM" id="MobiDB-lite"/>
    </source>
</evidence>
<reference evidence="3 4" key="1">
    <citation type="submission" date="2016-07" db="EMBL/GenBank/DDBJ databases">
        <title>Multiple horizontal gene transfer events from other fungi enriched the ability of initially mycotrophic Trichoderma (Ascomycota) to feed on dead plant biomass.</title>
        <authorList>
            <consortium name="DOE Joint Genome Institute"/>
            <person name="Aerts A."/>
            <person name="Atanasova L."/>
            <person name="Chenthamara K."/>
            <person name="Zhang J."/>
            <person name="Grujic M."/>
            <person name="Henrissat B."/>
            <person name="Kuo A."/>
            <person name="Salamov A."/>
            <person name="Lipzen A."/>
            <person name="Labutti K."/>
            <person name="Barry K."/>
            <person name="Miao Y."/>
            <person name="Rahimi M.J."/>
            <person name="Shen Q."/>
            <person name="Grigoriev I.V."/>
            <person name="Kubicek C.P."/>
            <person name="Druzhinina I.S."/>
        </authorList>
    </citation>
    <scope>NUCLEOTIDE SEQUENCE [LARGE SCALE GENOMIC DNA]</scope>
    <source>
        <strain evidence="3 4">CBS 433.97</strain>
    </source>
</reference>
<feature type="region of interest" description="Disordered" evidence="1">
    <location>
        <begin position="43"/>
        <end position="87"/>
    </location>
</feature>
<keyword evidence="4" id="KW-1185">Reference proteome</keyword>
<dbReference type="EMBL" id="KZ679262">
    <property type="protein sequence ID" value="PTB40759.1"/>
    <property type="molecule type" value="Genomic_DNA"/>
</dbReference>
<evidence type="ECO:0000256" key="2">
    <source>
        <dbReference type="SAM" id="SignalP"/>
    </source>
</evidence>
<feature type="chain" id="PRO_5015412424" description="Secreted protein" evidence="2">
    <location>
        <begin position="17"/>
        <end position="87"/>
    </location>
</feature>
<protein>
    <recommendedName>
        <fullName evidence="5">Secreted protein</fullName>
    </recommendedName>
</protein>